<proteinExistence type="predicted"/>
<evidence type="ECO:0000313" key="2">
    <source>
        <dbReference type="EMBL" id="MCP1373066.1"/>
    </source>
</evidence>
<evidence type="ECO:0000256" key="1">
    <source>
        <dbReference type="SAM" id="SignalP"/>
    </source>
</evidence>
<gene>
    <name evidence="2" type="ORF">NC595_03225</name>
</gene>
<comment type="caution">
    <text evidence="2">The sequence shown here is derived from an EMBL/GenBank/DDBJ whole genome shotgun (WGS) entry which is preliminary data.</text>
</comment>
<name>A0ABT1F6P4_9GAMM</name>
<keyword evidence="3" id="KW-1185">Reference proteome</keyword>
<feature type="chain" id="PRO_5046546324" evidence="1">
    <location>
        <begin position="22"/>
        <end position="168"/>
    </location>
</feature>
<keyword evidence="1" id="KW-0732">Signal</keyword>
<dbReference type="InterPro" id="IPR021698">
    <property type="entry name" value="DUF3280"/>
</dbReference>
<reference evidence="2 3" key="1">
    <citation type="submission" date="2022-06" db="EMBL/GenBank/DDBJ databases">
        <title>Dyella sp. Sa strain:Sa Genome sequencing.</title>
        <authorList>
            <person name="Park S."/>
        </authorList>
    </citation>
    <scope>NUCLEOTIDE SEQUENCE [LARGE SCALE GENOMIC DNA]</scope>
    <source>
        <strain evidence="2 3">Sa</strain>
    </source>
</reference>
<protein>
    <submittedName>
        <fullName evidence="2">DUF3280 domain-containing protein</fullName>
    </submittedName>
</protein>
<evidence type="ECO:0000313" key="3">
    <source>
        <dbReference type="Proteomes" id="UP001204615"/>
    </source>
</evidence>
<accession>A0ABT1F6P4</accession>
<dbReference type="Proteomes" id="UP001204615">
    <property type="component" value="Unassembled WGS sequence"/>
</dbReference>
<organism evidence="2 3">
    <name type="scientific">Dyella lutea</name>
    <dbReference type="NCBI Taxonomy" id="2950441"/>
    <lineage>
        <taxon>Bacteria</taxon>
        <taxon>Pseudomonadati</taxon>
        <taxon>Pseudomonadota</taxon>
        <taxon>Gammaproteobacteria</taxon>
        <taxon>Lysobacterales</taxon>
        <taxon>Rhodanobacteraceae</taxon>
        <taxon>Dyella</taxon>
    </lineage>
</organism>
<dbReference type="Pfam" id="PF11684">
    <property type="entry name" value="DUF3280"/>
    <property type="match status" value="1"/>
</dbReference>
<sequence>MYGIVALVVFALLASLAVATADGATVPSLLLPAVELVELAPPDQRYDQREDAARVAMLGAQLRRALAASPRYRLLDATAMARPPYRYLDCKACMADWARRQGADFVLVTWVQKESRLILMINMALIDVAHPDRPAAGGSIDLRGDTDATWLAGASQLLERTAGVSLPP</sequence>
<dbReference type="RefSeq" id="WP_253564828.1">
    <property type="nucleotide sequence ID" value="NZ_JAMZEK010000001.1"/>
</dbReference>
<feature type="signal peptide" evidence="1">
    <location>
        <begin position="1"/>
        <end position="21"/>
    </location>
</feature>
<dbReference type="EMBL" id="JAMZEK010000001">
    <property type="protein sequence ID" value="MCP1373066.1"/>
    <property type="molecule type" value="Genomic_DNA"/>
</dbReference>